<feature type="transmembrane region" description="Helical" evidence="1">
    <location>
        <begin position="42"/>
        <end position="61"/>
    </location>
</feature>
<name>A0A382U6X1_9ZZZZ</name>
<gene>
    <name evidence="2" type="ORF">METZ01_LOCUS382894</name>
</gene>
<sequence length="74" mass="8224">MAHPGPEMVTLLCSTIPATRGRQVAEQPLNQRFWSTFMSRSTVVYTLVALFFLSTGSVLQASEGWLTDYEAAKK</sequence>
<keyword evidence="1" id="KW-0812">Transmembrane</keyword>
<protein>
    <submittedName>
        <fullName evidence="2">Uncharacterized protein</fullName>
    </submittedName>
</protein>
<proteinExistence type="predicted"/>
<evidence type="ECO:0000313" key="2">
    <source>
        <dbReference type="EMBL" id="SVD30040.1"/>
    </source>
</evidence>
<evidence type="ECO:0000256" key="1">
    <source>
        <dbReference type="SAM" id="Phobius"/>
    </source>
</evidence>
<keyword evidence="1" id="KW-0472">Membrane</keyword>
<dbReference type="AlphaFoldDB" id="A0A382U6X1"/>
<dbReference type="EMBL" id="UINC01141981">
    <property type="protein sequence ID" value="SVD30040.1"/>
    <property type="molecule type" value="Genomic_DNA"/>
</dbReference>
<reference evidence="2" key="1">
    <citation type="submission" date="2018-05" db="EMBL/GenBank/DDBJ databases">
        <authorList>
            <person name="Lanie J.A."/>
            <person name="Ng W.-L."/>
            <person name="Kazmierczak K.M."/>
            <person name="Andrzejewski T.M."/>
            <person name="Davidsen T.M."/>
            <person name="Wayne K.J."/>
            <person name="Tettelin H."/>
            <person name="Glass J.I."/>
            <person name="Rusch D."/>
            <person name="Podicherti R."/>
            <person name="Tsui H.-C.T."/>
            <person name="Winkler M.E."/>
        </authorList>
    </citation>
    <scope>NUCLEOTIDE SEQUENCE</scope>
</reference>
<accession>A0A382U6X1</accession>
<organism evidence="2">
    <name type="scientific">marine metagenome</name>
    <dbReference type="NCBI Taxonomy" id="408172"/>
    <lineage>
        <taxon>unclassified sequences</taxon>
        <taxon>metagenomes</taxon>
        <taxon>ecological metagenomes</taxon>
    </lineage>
</organism>
<feature type="non-terminal residue" evidence="2">
    <location>
        <position position="74"/>
    </location>
</feature>
<keyword evidence="1" id="KW-1133">Transmembrane helix</keyword>